<evidence type="ECO:0000259" key="1">
    <source>
        <dbReference type="Pfam" id="PF03372"/>
    </source>
</evidence>
<feature type="domain" description="Endonuclease/exonuclease/phosphatase" evidence="1">
    <location>
        <begin position="42"/>
        <end position="284"/>
    </location>
</feature>
<dbReference type="CDD" id="cd09083">
    <property type="entry name" value="EEP-1"/>
    <property type="match status" value="1"/>
</dbReference>
<dbReference type="RefSeq" id="WP_312031885.1">
    <property type="nucleotide sequence ID" value="NZ_CP051151.1"/>
</dbReference>
<dbReference type="Gene3D" id="3.60.10.10">
    <property type="entry name" value="Endonuclease/exonuclease/phosphatase"/>
    <property type="match status" value="1"/>
</dbReference>
<reference evidence="2 3" key="1">
    <citation type="submission" date="2020-04" db="EMBL/GenBank/DDBJ databases">
        <authorList>
            <person name="Zheng R.K."/>
            <person name="Sun C.M."/>
        </authorList>
    </citation>
    <scope>NUCLEOTIDE SEQUENCE [LARGE SCALE GENOMIC DNA]</scope>
    <source>
        <strain evidence="3">zrk29</strain>
    </source>
</reference>
<dbReference type="InterPro" id="IPR005135">
    <property type="entry name" value="Endo/exonuclease/phosphatase"/>
</dbReference>
<keyword evidence="2" id="KW-0269">Exonuclease</keyword>
<dbReference type="Pfam" id="PF03372">
    <property type="entry name" value="Exo_endo_phos"/>
    <property type="match status" value="1"/>
</dbReference>
<keyword evidence="3" id="KW-1185">Reference proteome</keyword>
<dbReference type="KEGG" id="tbk:HF295_00505"/>
<sequence length="296" mass="33641">MKRKIKYMLIGTTLSIVLLAIFAFTIVNVKDVPDKGSNIRVVSYNIKNAASNLETFEQRKDVIINQVLDYNPDVIGFQEADYGWMSEFSGLPGLLDDYGFVGVGREDGDTQGEFAPIFYLSDKYIVIDSGTFWLSETPKEVSIGWDASTYRIVTWVTLEDIESGNQFTHYNTHFDHIGKTSQLESAKLLVNVVEECETPFVITGDFNVLQGSKTYDIIVKSDRVHDSKKIAKDSMIHGTVNWFQPINVWLMPPIDFIFVSSQIIVETYRVDNSFWFDDLPVSDHYPVIVDINLSTK</sequence>
<evidence type="ECO:0000313" key="3">
    <source>
        <dbReference type="Proteomes" id="UP000512167"/>
    </source>
</evidence>
<accession>A0A7L6N2G8</accession>
<keyword evidence="2" id="KW-0255">Endonuclease</keyword>
<proteinExistence type="predicted"/>
<gene>
    <name evidence="2" type="ORF">HF295_00505</name>
</gene>
<evidence type="ECO:0000313" key="2">
    <source>
        <dbReference type="EMBL" id="QLY39418.1"/>
    </source>
</evidence>
<dbReference type="AlphaFoldDB" id="A0A7L6N2G8"/>
<dbReference type="InterPro" id="IPR036691">
    <property type="entry name" value="Endo/exonu/phosph_ase_sf"/>
</dbReference>
<protein>
    <submittedName>
        <fullName evidence="2">Endonuclease/exonuclease/phosphatase family protein</fullName>
    </submittedName>
</protein>
<dbReference type="Proteomes" id="UP000512167">
    <property type="component" value="Chromosome"/>
</dbReference>
<dbReference type="InterPro" id="IPR050410">
    <property type="entry name" value="CCR4/nocturin_mRNA_transcr"/>
</dbReference>
<name>A0A7L6N2G8_9MOLU</name>
<dbReference type="PANTHER" id="PTHR12121">
    <property type="entry name" value="CARBON CATABOLITE REPRESSOR PROTEIN 4"/>
    <property type="match status" value="1"/>
</dbReference>
<dbReference type="EMBL" id="CP051151">
    <property type="protein sequence ID" value="QLY39418.1"/>
    <property type="molecule type" value="Genomic_DNA"/>
</dbReference>
<keyword evidence="2" id="KW-0540">Nuclease</keyword>
<dbReference type="SUPFAM" id="SSF56219">
    <property type="entry name" value="DNase I-like"/>
    <property type="match status" value="1"/>
</dbReference>
<dbReference type="PANTHER" id="PTHR12121:SF36">
    <property type="entry name" value="ENDONUCLEASE_EXONUCLEASE_PHOSPHATASE DOMAIN-CONTAINING PROTEIN"/>
    <property type="match status" value="1"/>
</dbReference>
<organism evidence="2 3">
    <name type="scientific">Hujiaoplasma nucleasis</name>
    <dbReference type="NCBI Taxonomy" id="2725268"/>
    <lineage>
        <taxon>Bacteria</taxon>
        <taxon>Bacillati</taxon>
        <taxon>Mycoplasmatota</taxon>
        <taxon>Mollicutes</taxon>
        <taxon>Candidatus Izemoplasmatales</taxon>
        <taxon>Hujiaoplasmataceae</taxon>
        <taxon>Hujiaoplasma</taxon>
    </lineage>
</organism>
<keyword evidence="2" id="KW-0378">Hydrolase</keyword>
<dbReference type="GO" id="GO:0000175">
    <property type="term" value="F:3'-5'-RNA exonuclease activity"/>
    <property type="evidence" value="ECO:0007669"/>
    <property type="project" value="TreeGrafter"/>
</dbReference>
<dbReference type="GO" id="GO:0004519">
    <property type="term" value="F:endonuclease activity"/>
    <property type="evidence" value="ECO:0007669"/>
    <property type="project" value="UniProtKB-KW"/>
</dbReference>